<gene>
    <name evidence="1" type="ORF">METZ01_LOCUS79907</name>
</gene>
<dbReference type="AlphaFoldDB" id="A0A381UJT8"/>
<protein>
    <submittedName>
        <fullName evidence="1">Uncharacterized protein</fullName>
    </submittedName>
</protein>
<reference evidence="1" key="1">
    <citation type="submission" date="2018-05" db="EMBL/GenBank/DDBJ databases">
        <authorList>
            <person name="Lanie J.A."/>
            <person name="Ng W.-L."/>
            <person name="Kazmierczak K.M."/>
            <person name="Andrzejewski T.M."/>
            <person name="Davidsen T.M."/>
            <person name="Wayne K.J."/>
            <person name="Tettelin H."/>
            <person name="Glass J.I."/>
            <person name="Rusch D."/>
            <person name="Podicherti R."/>
            <person name="Tsui H.-C.T."/>
            <person name="Winkler M.E."/>
        </authorList>
    </citation>
    <scope>NUCLEOTIDE SEQUENCE</scope>
</reference>
<proteinExistence type="predicted"/>
<dbReference type="EMBL" id="UINC01006359">
    <property type="protein sequence ID" value="SVA27053.1"/>
    <property type="molecule type" value="Genomic_DNA"/>
</dbReference>
<evidence type="ECO:0000313" key="1">
    <source>
        <dbReference type="EMBL" id="SVA27053.1"/>
    </source>
</evidence>
<organism evidence="1">
    <name type="scientific">marine metagenome</name>
    <dbReference type="NCBI Taxonomy" id="408172"/>
    <lineage>
        <taxon>unclassified sequences</taxon>
        <taxon>metagenomes</taxon>
        <taxon>ecological metagenomes</taxon>
    </lineage>
</organism>
<name>A0A381UJT8_9ZZZZ</name>
<accession>A0A381UJT8</accession>
<sequence length="570" mass="65510">MEAEMPEPTHVVSKGMRSPEKVMRLSRMGSSFQTRLSFMRSLTRRISKEKWKFEKLRFEVDEKGYGTSVYVVHTPERTYSLITFTNEVAPEQRTDRVVAEVWDATFNLFDGIPTEADIKRLSENTPKQEAGRFSPSELVLARANKSLRLFEHVASRLSEGKQPDIELLASVGYLMRTTAVYGSGKFGCADREKICNRSETRGSFQVELLTVYLFRWFTIELVEYVARQRGGRKAVSLNPEISKFLGIGNATGLGMAPFLIKHPVLIHKWVLARETALSRVVALESHTPESLSLFRKFMFQATQHIAEWNVEDEQQTSRIIKTREDLKQLSNWFANEENIKQPLIWERILRFAEANFSLEGQELTVSLLLESHGKLVDELADDMQTSTGIELEPSMSLNQLGELLQKSFNWALGIDFDDPEKQRRFWYYSEEKLEPRFGDRYADPGAEQEMPLAVGRDVFLLNKKIKSVTDDISVGTFVQNHPEFRNIVRRVQTVVRFPYAEIRDNIVDAEMRPIDLLRFKLAFFGASKFDPKSELWTRITLFQGAPLPDQFVGNDSDEWAFPFCPDIVAA</sequence>